<dbReference type="Proteomes" id="UP001337655">
    <property type="component" value="Unassembled WGS sequence"/>
</dbReference>
<comment type="caution">
    <text evidence="12">The sequence shown here is derived from an EMBL/GenBank/DDBJ whole genome shotgun (WGS) entry which is preliminary data.</text>
</comment>
<comment type="subcellular location">
    <subcellularLocation>
        <location evidence="1">Membrane</location>
        <topology evidence="1">Multi-pass membrane protein</topology>
    </subcellularLocation>
</comment>
<dbReference type="EMBL" id="JAVRRT010000003">
    <property type="protein sequence ID" value="KAK5173259.1"/>
    <property type="molecule type" value="Genomic_DNA"/>
</dbReference>
<dbReference type="FunFam" id="3.40.50.300:FF:000054">
    <property type="entry name" value="ABC multidrug transporter atrF"/>
    <property type="match status" value="1"/>
</dbReference>
<proteinExistence type="inferred from homology"/>
<keyword evidence="8 10" id="KW-0472">Membrane</keyword>
<dbReference type="GO" id="GO:0016887">
    <property type="term" value="F:ATP hydrolysis activity"/>
    <property type="evidence" value="ECO:0007669"/>
    <property type="project" value="InterPro"/>
</dbReference>
<dbReference type="Pfam" id="PF00005">
    <property type="entry name" value="ABC_tran"/>
    <property type="match status" value="1"/>
</dbReference>
<feature type="transmembrane region" description="Helical" evidence="10">
    <location>
        <begin position="521"/>
        <end position="541"/>
    </location>
</feature>
<dbReference type="Pfam" id="PF19055">
    <property type="entry name" value="ABC2_membrane_7"/>
    <property type="match status" value="1"/>
</dbReference>
<evidence type="ECO:0000256" key="10">
    <source>
        <dbReference type="SAM" id="Phobius"/>
    </source>
</evidence>
<dbReference type="InterPro" id="IPR013525">
    <property type="entry name" value="ABC2_TM"/>
</dbReference>
<dbReference type="PROSITE" id="PS50893">
    <property type="entry name" value="ABC_TRANSPORTER_2"/>
    <property type="match status" value="1"/>
</dbReference>
<dbReference type="InterPro" id="IPR043926">
    <property type="entry name" value="ABCG_dom"/>
</dbReference>
<keyword evidence="7 10" id="KW-1133">Transmembrane helix</keyword>
<dbReference type="GO" id="GO:0140359">
    <property type="term" value="F:ABC-type transporter activity"/>
    <property type="evidence" value="ECO:0007669"/>
    <property type="project" value="InterPro"/>
</dbReference>
<feature type="region of interest" description="Disordered" evidence="9">
    <location>
        <begin position="145"/>
        <end position="179"/>
    </location>
</feature>
<evidence type="ECO:0000259" key="11">
    <source>
        <dbReference type="PROSITE" id="PS50893"/>
    </source>
</evidence>
<evidence type="ECO:0000256" key="2">
    <source>
        <dbReference type="ARBA" id="ARBA00006012"/>
    </source>
</evidence>
<reference evidence="12 13" key="1">
    <citation type="submission" date="2023-08" db="EMBL/GenBank/DDBJ databases">
        <title>Black Yeasts Isolated from many extreme environments.</title>
        <authorList>
            <person name="Coleine C."/>
            <person name="Stajich J.E."/>
            <person name="Selbmann L."/>
        </authorList>
    </citation>
    <scope>NUCLEOTIDE SEQUENCE [LARGE SCALE GENOMIC DNA]</scope>
    <source>
        <strain evidence="12 13">CCFEE 5935</strain>
    </source>
</reference>
<dbReference type="Gene3D" id="3.40.50.300">
    <property type="entry name" value="P-loop containing nucleotide triphosphate hydrolases"/>
    <property type="match status" value="1"/>
</dbReference>
<feature type="transmembrane region" description="Helical" evidence="10">
    <location>
        <begin position="592"/>
        <end position="623"/>
    </location>
</feature>
<evidence type="ECO:0000256" key="9">
    <source>
        <dbReference type="SAM" id="MobiDB-lite"/>
    </source>
</evidence>
<evidence type="ECO:0000256" key="4">
    <source>
        <dbReference type="ARBA" id="ARBA00022692"/>
    </source>
</evidence>
<dbReference type="Pfam" id="PF01061">
    <property type="entry name" value="ABC2_membrane"/>
    <property type="match status" value="1"/>
</dbReference>
<evidence type="ECO:0000256" key="1">
    <source>
        <dbReference type="ARBA" id="ARBA00004141"/>
    </source>
</evidence>
<feature type="domain" description="ABC transporter" evidence="11">
    <location>
        <begin position="187"/>
        <end position="429"/>
    </location>
</feature>
<evidence type="ECO:0000313" key="12">
    <source>
        <dbReference type="EMBL" id="KAK5173259.1"/>
    </source>
</evidence>
<dbReference type="SUPFAM" id="SSF52540">
    <property type="entry name" value="P-loop containing nucleoside triphosphate hydrolases"/>
    <property type="match status" value="1"/>
</dbReference>
<evidence type="ECO:0000256" key="3">
    <source>
        <dbReference type="ARBA" id="ARBA00022448"/>
    </source>
</evidence>
<gene>
    <name evidence="12" type="ORF">LTR77_001940</name>
</gene>
<dbReference type="GO" id="GO:0005524">
    <property type="term" value="F:ATP binding"/>
    <property type="evidence" value="ECO:0007669"/>
    <property type="project" value="UniProtKB-KW"/>
</dbReference>
<keyword evidence="4 10" id="KW-0812">Transmembrane</keyword>
<dbReference type="InterPro" id="IPR003593">
    <property type="entry name" value="AAA+_ATPase"/>
</dbReference>
<keyword evidence="5" id="KW-0547">Nucleotide-binding</keyword>
<dbReference type="InterPro" id="IPR034003">
    <property type="entry name" value="ABCG_PDR_2"/>
</dbReference>
<sequence length="866" mass="96296">MDKLRSIANLVNGQFGWLRYINPIFYAFEILVPNPWANPYHIANNFHGREFACSRFIPSYADLSGNAFVCSGKGTVAGRRTVSGENYIEVAYTYTYSHVWRNFGILIGFFIGFMIIYFVAVELNSSTSSSAEVLVFRRGHVPGYMQKENDEEAPPAEKGATQDSSSSGDDGDGKADVNVIPPQHDIFTWKDVSYDIEIKGEPRRLLDNVSGWVRPGTLTALMGTSGAGKTTLLDVLAQRTSIGVITGDMFVNGQPLDPSFQRKTGYVQQQDLHLETATVRESLRFSAMLRQPKSVSKQEKYDYVEDVIKMLGMEDFAEAVVGVPGEGLNVEQRKLLTIGVELAAKPKLLLFLDEPTSGLDSQSSWSIVSFLRKLADQGQAVLCTIHQPSAILFEEFDRLLFLRKGGQTVYYGDIGENSRTLLDYFENQGAPHCEDDQNPAEWMLEVVTGEKDWANVWKNSEECKSVYQEIDKIHQERADAAAQSEEEEDESMHAEFAMPFTQQLIEVTYRAFQQYWRIPSYILSKMVLSAASGLFIGFSFYNANTSQQGMQNVLYSMFMITTIFSTIVQQIMPQFVTNRSLYEVRERPSKAYSWKAFLCANIVVELPYQVLMGVLTFATFMYVKPIVGRVLQISLEMNGLLNLPSLLASAEWANDLRYPVVGIQSSERQVLVLLLSIVLFIYASTFAHLCIVALPDAQTAGAIVTILFSMTLIFNGVMQAPDGIGGMSSAMLGGRAVECANDEISAFPPPPGQTCGEYLAPYLRQAGGNLQNPGSTTECRYCALTNADQFLASVNISYSERWRDFGLMWVYVFFNIGVAIVLYWAFRVRKSSGSGGIGGRVKEALGKVRNAFKASGKTNKKNAAVV</sequence>
<accession>A0AAV9PI41</accession>
<dbReference type="GO" id="GO:0016020">
    <property type="term" value="C:membrane"/>
    <property type="evidence" value="ECO:0007669"/>
    <property type="project" value="UniProtKB-SubCell"/>
</dbReference>
<dbReference type="SMART" id="SM00382">
    <property type="entry name" value="AAA"/>
    <property type="match status" value="1"/>
</dbReference>
<dbReference type="PANTHER" id="PTHR19241">
    <property type="entry name" value="ATP-BINDING CASSETTE TRANSPORTER"/>
    <property type="match status" value="1"/>
</dbReference>
<comment type="similarity">
    <text evidence="2">Belongs to the ABC transporter superfamily. ABCG family. PDR (TC 3.A.1.205) subfamily.</text>
</comment>
<organism evidence="12 13">
    <name type="scientific">Saxophila tyrrhenica</name>
    <dbReference type="NCBI Taxonomy" id="1690608"/>
    <lineage>
        <taxon>Eukaryota</taxon>
        <taxon>Fungi</taxon>
        <taxon>Dikarya</taxon>
        <taxon>Ascomycota</taxon>
        <taxon>Pezizomycotina</taxon>
        <taxon>Dothideomycetes</taxon>
        <taxon>Dothideomycetidae</taxon>
        <taxon>Mycosphaerellales</taxon>
        <taxon>Extremaceae</taxon>
        <taxon>Saxophila</taxon>
    </lineage>
</organism>
<protein>
    <recommendedName>
        <fullName evidence="11">ABC transporter domain-containing protein</fullName>
    </recommendedName>
</protein>
<dbReference type="InterPro" id="IPR027417">
    <property type="entry name" value="P-loop_NTPase"/>
</dbReference>
<dbReference type="CDD" id="cd03232">
    <property type="entry name" value="ABCG_PDR_domain2"/>
    <property type="match status" value="1"/>
</dbReference>
<dbReference type="AlphaFoldDB" id="A0AAV9PI41"/>
<keyword evidence="6" id="KW-0067">ATP-binding</keyword>
<dbReference type="InterPro" id="IPR010929">
    <property type="entry name" value="PDR_CDR_ABC"/>
</dbReference>
<feature type="transmembrane region" description="Helical" evidence="10">
    <location>
        <begin position="805"/>
        <end position="826"/>
    </location>
</feature>
<evidence type="ECO:0000256" key="6">
    <source>
        <dbReference type="ARBA" id="ARBA00022840"/>
    </source>
</evidence>
<feature type="transmembrane region" description="Helical" evidence="10">
    <location>
        <begin position="553"/>
        <end position="572"/>
    </location>
</feature>
<dbReference type="Pfam" id="PF06422">
    <property type="entry name" value="PDR_CDR"/>
    <property type="match status" value="1"/>
</dbReference>
<keyword evidence="3" id="KW-0813">Transport</keyword>
<dbReference type="InterPro" id="IPR003439">
    <property type="entry name" value="ABC_transporter-like_ATP-bd"/>
</dbReference>
<dbReference type="RefSeq" id="XP_064661954.1">
    <property type="nucleotide sequence ID" value="XM_064799199.1"/>
</dbReference>
<evidence type="ECO:0000256" key="5">
    <source>
        <dbReference type="ARBA" id="ARBA00022741"/>
    </source>
</evidence>
<name>A0AAV9PI41_9PEZI</name>
<evidence type="ECO:0000256" key="8">
    <source>
        <dbReference type="ARBA" id="ARBA00023136"/>
    </source>
</evidence>
<feature type="transmembrane region" description="Helical" evidence="10">
    <location>
        <begin position="670"/>
        <end position="694"/>
    </location>
</feature>
<evidence type="ECO:0000256" key="7">
    <source>
        <dbReference type="ARBA" id="ARBA00022989"/>
    </source>
</evidence>
<evidence type="ECO:0000313" key="13">
    <source>
        <dbReference type="Proteomes" id="UP001337655"/>
    </source>
</evidence>
<feature type="transmembrane region" description="Helical" evidence="10">
    <location>
        <begin position="700"/>
        <end position="718"/>
    </location>
</feature>
<feature type="transmembrane region" description="Helical" evidence="10">
    <location>
        <begin position="103"/>
        <end position="120"/>
    </location>
</feature>
<dbReference type="GeneID" id="89923287"/>
<keyword evidence="13" id="KW-1185">Reference proteome</keyword>